<dbReference type="EMBL" id="CP007536">
    <property type="protein sequence ID" value="AIC15361.1"/>
    <property type="molecule type" value="Genomic_DNA"/>
</dbReference>
<dbReference type="GO" id="GO:0006508">
    <property type="term" value="P:proteolysis"/>
    <property type="evidence" value="ECO:0007669"/>
    <property type="project" value="UniProtKB-KW"/>
</dbReference>
<evidence type="ECO:0000259" key="3">
    <source>
        <dbReference type="Pfam" id="PF13180"/>
    </source>
</evidence>
<dbReference type="GO" id="GO:0004252">
    <property type="term" value="F:serine-type endopeptidase activity"/>
    <property type="evidence" value="ECO:0007669"/>
    <property type="project" value="InterPro"/>
</dbReference>
<protein>
    <submittedName>
        <fullName evidence="4">Putative 2-alkenal reductase</fullName>
    </submittedName>
</protein>
<organism evidence="4 5">
    <name type="scientific">Nitrososphaera viennensis EN76</name>
    <dbReference type="NCBI Taxonomy" id="926571"/>
    <lineage>
        <taxon>Archaea</taxon>
        <taxon>Nitrososphaerota</taxon>
        <taxon>Nitrososphaeria</taxon>
        <taxon>Nitrososphaerales</taxon>
        <taxon>Nitrososphaeraceae</taxon>
        <taxon>Nitrososphaera</taxon>
    </lineage>
</organism>
<evidence type="ECO:0000313" key="5">
    <source>
        <dbReference type="Proteomes" id="UP000027093"/>
    </source>
</evidence>
<dbReference type="Pfam" id="PF13180">
    <property type="entry name" value="PDZ_2"/>
    <property type="match status" value="1"/>
</dbReference>
<dbReference type="PANTHER" id="PTHR43343:SF3">
    <property type="entry name" value="PROTEASE DO-LIKE 8, CHLOROPLASTIC"/>
    <property type="match status" value="1"/>
</dbReference>
<feature type="domain" description="PDZ" evidence="3">
    <location>
        <begin position="310"/>
        <end position="396"/>
    </location>
</feature>
<keyword evidence="2" id="KW-0378">Hydrolase</keyword>
<dbReference type="HOGENOM" id="CLU_020120_2_0_2"/>
<dbReference type="InterPro" id="IPR051201">
    <property type="entry name" value="Chloro_Bact_Ser_Proteases"/>
</dbReference>
<dbReference type="OrthoDB" id="350578at2157"/>
<evidence type="ECO:0000256" key="1">
    <source>
        <dbReference type="ARBA" id="ARBA00022670"/>
    </source>
</evidence>
<dbReference type="PANTHER" id="PTHR43343">
    <property type="entry name" value="PEPTIDASE S12"/>
    <property type="match status" value="1"/>
</dbReference>
<dbReference type="RefSeq" id="WP_075054383.1">
    <property type="nucleotide sequence ID" value="NZ_CP007536.1"/>
</dbReference>
<evidence type="ECO:0000256" key="2">
    <source>
        <dbReference type="ARBA" id="ARBA00022801"/>
    </source>
</evidence>
<keyword evidence="5" id="KW-1185">Reference proteome</keyword>
<dbReference type="InterPro" id="IPR036034">
    <property type="entry name" value="PDZ_sf"/>
</dbReference>
<gene>
    <name evidence="4" type="ORF">NVIE_011300</name>
</gene>
<keyword evidence="1" id="KW-0645">Protease</keyword>
<dbReference type="Gene3D" id="2.30.42.10">
    <property type="match status" value="1"/>
</dbReference>
<dbReference type="GeneID" id="74946388"/>
<reference evidence="4 5" key="1">
    <citation type="journal article" date="2014" name="Int. J. Syst. Evol. Microbiol.">
        <title>Nitrososphaera viennensis gen. nov., sp. nov., an aerobic and mesophilic, ammonia-oxidizing archaeon from soil and a member of the archaeal phylum Thaumarchaeota.</title>
        <authorList>
            <person name="Stieglmeier M."/>
            <person name="Klingl A."/>
            <person name="Alves R.J."/>
            <person name="Rittmann S.K."/>
            <person name="Melcher M."/>
            <person name="Leisch N."/>
            <person name="Schleper C."/>
        </authorList>
    </citation>
    <scope>NUCLEOTIDE SEQUENCE [LARGE SCALE GENOMIC DNA]</scope>
    <source>
        <strain evidence="4">EN76</strain>
    </source>
</reference>
<dbReference type="PRINTS" id="PR00834">
    <property type="entry name" value="PROTEASES2C"/>
</dbReference>
<sequence>MHKGLLAAAVAVAAVAIFFAYSQFNSLDWAPKGPLPDISRLITNAGDSSNTDNPRAGLQNSAFEVGRVSTVEAADSELTLPDLFDKAGPSVVQVSASNDASEQGKLGSGFVYDDNGHIVTNLHVASGSNQLDVTFADGTIYRATILGSDPYTDLAVLYIKDAPKEKLVPLPLADSTKIRVGEQVAAIGNPFGLSSSMTAGIVSGVGRLIPSQDSGPLPFFIPDIIQTDAPINPGNSGGPLLNMRSQVIGINTAIRSTTGEFAGIGFAVPSNTISKIVPSLIQTGKFQHPWVGISGADMTPGLASALKLQEPRGVLVVEVIGGSPAEKAGIKAGSTPTRVDGQTIPLGGDIVLELDGHQIRKVDDILVYLQREKTVGDNMDVTVLRDGQLQHIQVRLDPRPSTQELP</sequence>
<evidence type="ECO:0000313" key="4">
    <source>
        <dbReference type="EMBL" id="AIC15361.1"/>
    </source>
</evidence>
<dbReference type="SUPFAM" id="SSF50494">
    <property type="entry name" value="Trypsin-like serine proteases"/>
    <property type="match status" value="1"/>
</dbReference>
<dbReference type="Gene3D" id="2.40.10.120">
    <property type="match status" value="1"/>
</dbReference>
<dbReference type="Proteomes" id="UP000027093">
    <property type="component" value="Chromosome"/>
</dbReference>
<dbReference type="Pfam" id="PF13365">
    <property type="entry name" value="Trypsin_2"/>
    <property type="match status" value="1"/>
</dbReference>
<dbReference type="AlphaFoldDB" id="A0A060HP70"/>
<dbReference type="InterPro" id="IPR009003">
    <property type="entry name" value="Peptidase_S1_PA"/>
</dbReference>
<dbReference type="InterPro" id="IPR001940">
    <property type="entry name" value="Peptidase_S1C"/>
</dbReference>
<accession>A0A060HP70</accession>
<dbReference type="SUPFAM" id="SSF50156">
    <property type="entry name" value="PDZ domain-like"/>
    <property type="match status" value="1"/>
</dbReference>
<dbReference type="InterPro" id="IPR001478">
    <property type="entry name" value="PDZ"/>
</dbReference>
<proteinExistence type="predicted"/>
<name>A0A060HP70_9ARCH</name>
<dbReference type="CDD" id="cd06779">
    <property type="entry name" value="cpPDZ_Deg_HtrA-like"/>
    <property type="match status" value="1"/>
</dbReference>
<dbReference type="STRING" id="926571.NVIE_011300"/>
<dbReference type="KEGG" id="nvn:NVIE_011300"/>